<evidence type="ECO:0000313" key="10">
    <source>
        <dbReference type="Proteomes" id="UP000011058"/>
    </source>
</evidence>
<dbReference type="InterPro" id="IPR036458">
    <property type="entry name" value="Na:dicarbo_symporter_sf"/>
</dbReference>
<keyword evidence="6 8" id="KW-1133">Transmembrane helix</keyword>
<protein>
    <submittedName>
        <fullName evidence="9">Sodium:dicarboxylate symporter</fullName>
    </submittedName>
</protein>
<evidence type="ECO:0000256" key="7">
    <source>
        <dbReference type="ARBA" id="ARBA00023136"/>
    </source>
</evidence>
<feature type="transmembrane region" description="Helical" evidence="8">
    <location>
        <begin position="77"/>
        <end position="98"/>
    </location>
</feature>
<dbReference type="PANTHER" id="PTHR42865:SF7">
    <property type="entry name" value="PROTON_GLUTAMATE-ASPARTATE SYMPORTER"/>
    <property type="match status" value="1"/>
</dbReference>
<keyword evidence="4 8" id="KW-0812">Transmembrane</keyword>
<accession>I0KER1</accession>
<dbReference type="EMBL" id="HE796683">
    <property type="protein sequence ID" value="CCH02614.1"/>
    <property type="molecule type" value="Genomic_DNA"/>
</dbReference>
<dbReference type="AlphaFoldDB" id="I0KER1"/>
<dbReference type="SUPFAM" id="SSF118215">
    <property type="entry name" value="Proton glutamate symport protein"/>
    <property type="match status" value="1"/>
</dbReference>
<proteinExistence type="predicted"/>
<feature type="transmembrane region" description="Helical" evidence="8">
    <location>
        <begin position="31"/>
        <end position="51"/>
    </location>
</feature>
<dbReference type="PRINTS" id="PR00173">
    <property type="entry name" value="EDTRNSPORT"/>
</dbReference>
<name>I0KER1_9BACT</name>
<dbReference type="PANTHER" id="PTHR42865">
    <property type="entry name" value="PROTON/GLUTAMATE-ASPARTATE SYMPORTER"/>
    <property type="match status" value="1"/>
</dbReference>
<evidence type="ECO:0000256" key="6">
    <source>
        <dbReference type="ARBA" id="ARBA00022989"/>
    </source>
</evidence>
<dbReference type="GO" id="GO:0015293">
    <property type="term" value="F:symporter activity"/>
    <property type="evidence" value="ECO:0007669"/>
    <property type="project" value="UniProtKB-KW"/>
</dbReference>
<dbReference type="HOGENOM" id="CLU_019375_7_0_10"/>
<evidence type="ECO:0000256" key="4">
    <source>
        <dbReference type="ARBA" id="ARBA00022692"/>
    </source>
</evidence>
<dbReference type="Gene3D" id="1.10.3860.10">
    <property type="entry name" value="Sodium:dicarboxylate symporter"/>
    <property type="match status" value="1"/>
</dbReference>
<gene>
    <name evidence="9" type="ORF">FAES_4615</name>
</gene>
<feature type="transmembrane region" description="Helical" evidence="8">
    <location>
        <begin position="251"/>
        <end position="277"/>
    </location>
</feature>
<dbReference type="STRING" id="1166018.FAES_4615"/>
<evidence type="ECO:0000256" key="5">
    <source>
        <dbReference type="ARBA" id="ARBA00022847"/>
    </source>
</evidence>
<feature type="transmembrane region" description="Helical" evidence="8">
    <location>
        <begin position="180"/>
        <end position="197"/>
    </location>
</feature>
<evidence type="ECO:0000313" key="9">
    <source>
        <dbReference type="EMBL" id="CCH02614.1"/>
    </source>
</evidence>
<evidence type="ECO:0000256" key="2">
    <source>
        <dbReference type="ARBA" id="ARBA00022448"/>
    </source>
</evidence>
<dbReference type="GO" id="GO:0006835">
    <property type="term" value="P:dicarboxylic acid transport"/>
    <property type="evidence" value="ECO:0007669"/>
    <property type="project" value="TreeGrafter"/>
</dbReference>
<dbReference type="GO" id="GO:0005886">
    <property type="term" value="C:plasma membrane"/>
    <property type="evidence" value="ECO:0007669"/>
    <property type="project" value="UniProtKB-SubCell"/>
</dbReference>
<keyword evidence="10" id="KW-1185">Reference proteome</keyword>
<evidence type="ECO:0000256" key="3">
    <source>
        <dbReference type="ARBA" id="ARBA00022475"/>
    </source>
</evidence>
<evidence type="ECO:0000256" key="1">
    <source>
        <dbReference type="ARBA" id="ARBA00004651"/>
    </source>
</evidence>
<keyword evidence="3" id="KW-1003">Cell membrane</keyword>
<reference evidence="9 10" key="1">
    <citation type="journal article" date="2012" name="J. Bacteriol.">
        <title>Genome Sequence of Fibrella aestuarina BUZ 2T, a Filamentous Marine Bacterium.</title>
        <authorList>
            <person name="Filippini M."/>
            <person name="Qi W."/>
            <person name="Blom J."/>
            <person name="Goesmann A."/>
            <person name="Smits T.H."/>
            <person name="Bagheri H.C."/>
        </authorList>
    </citation>
    <scope>NUCLEOTIDE SEQUENCE [LARGE SCALE GENOMIC DNA]</scope>
    <source>
        <strain evidence="10">BUZ 2T</strain>
    </source>
</reference>
<sequence>MCTLTRIIPISFVSFALPSIRHSINLSSMKLTITTKIVIGFVLGVLIGQILHSTYDADAAAAIGQKFQIVSKVFLKLIKMIIGPLVFSTLVVGIAKLGDFKVVGRIGIKTLGYFYFATILSLIIGLVVVNITKPGSIQSWPRPAAGTSVGIEGKKLNSIEEFILHIFPDSAFRALAENEILQIVVFSLFFGVALGAIGDKGKSITKALDALSELVFKMVGYVMQLAPFAVLGAMAAVVASKGLSILVSYAYLLLCFYGGLLFFVFVVLFAICTFMKIPFFRLLKVMKDALLLSFSTASSEASLPQQIKVLENFGVSNRIIGFVLPLGYSFNLDGSMMYMTFATGFLAQAYGVPLSLEQQVLMLLTLMVTSKGIAGVPRASLVVIAGTMALFDLPTEGLALILGIDPFLDMGRSATSVMGNAVATTVVAKWENELDLNHVPVLQEE</sequence>
<feature type="transmembrane region" description="Helical" evidence="8">
    <location>
        <begin position="110"/>
        <end position="131"/>
    </location>
</feature>
<organism evidence="9 10">
    <name type="scientific">Fibrella aestuarina BUZ 2</name>
    <dbReference type="NCBI Taxonomy" id="1166018"/>
    <lineage>
        <taxon>Bacteria</taxon>
        <taxon>Pseudomonadati</taxon>
        <taxon>Bacteroidota</taxon>
        <taxon>Cytophagia</taxon>
        <taxon>Cytophagales</taxon>
        <taxon>Spirosomataceae</taxon>
        <taxon>Fibrella</taxon>
    </lineage>
</organism>
<dbReference type="KEGG" id="fae:FAES_4615"/>
<keyword evidence="7 8" id="KW-0472">Membrane</keyword>
<comment type="subcellular location">
    <subcellularLocation>
        <location evidence="1">Cell membrane</location>
        <topology evidence="1">Multi-pass membrane protein</topology>
    </subcellularLocation>
</comment>
<dbReference type="InterPro" id="IPR001991">
    <property type="entry name" value="Na-dicarboxylate_symporter"/>
</dbReference>
<feature type="transmembrane region" description="Helical" evidence="8">
    <location>
        <begin position="218"/>
        <end position="239"/>
    </location>
</feature>
<evidence type="ECO:0000256" key="8">
    <source>
        <dbReference type="SAM" id="Phobius"/>
    </source>
</evidence>
<dbReference type="eggNOG" id="COG1301">
    <property type="taxonomic scope" value="Bacteria"/>
</dbReference>
<keyword evidence="2" id="KW-0813">Transport</keyword>
<keyword evidence="5" id="KW-0769">Symport</keyword>
<dbReference type="FunFam" id="1.10.3860.10:FF:000001">
    <property type="entry name" value="C4-dicarboxylate transport protein"/>
    <property type="match status" value="1"/>
</dbReference>
<dbReference type="Proteomes" id="UP000011058">
    <property type="component" value="Chromosome"/>
</dbReference>
<dbReference type="Pfam" id="PF00375">
    <property type="entry name" value="SDF"/>
    <property type="match status" value="1"/>
</dbReference>